<dbReference type="OrthoDB" id="8161600at2"/>
<name>A0A370L664_9HYPH</name>
<dbReference type="Proteomes" id="UP000255207">
    <property type="component" value="Unassembled WGS sequence"/>
</dbReference>
<organism evidence="1 2">
    <name type="scientific">Bosea caraganae</name>
    <dbReference type="NCBI Taxonomy" id="2763117"/>
    <lineage>
        <taxon>Bacteria</taxon>
        <taxon>Pseudomonadati</taxon>
        <taxon>Pseudomonadota</taxon>
        <taxon>Alphaproteobacteria</taxon>
        <taxon>Hyphomicrobiales</taxon>
        <taxon>Boseaceae</taxon>
        <taxon>Bosea</taxon>
    </lineage>
</organism>
<dbReference type="RefSeq" id="WP_114829734.1">
    <property type="nucleotide sequence ID" value="NZ_QQTO01000033.1"/>
</dbReference>
<protein>
    <recommendedName>
        <fullName evidence="3">DUF2946 domain-containing protein</fullName>
    </recommendedName>
</protein>
<evidence type="ECO:0008006" key="3">
    <source>
        <dbReference type="Google" id="ProtNLM"/>
    </source>
</evidence>
<sequence length="124" mass="12319">MQAAGWKRGAVALLCTYALILHAVLLALGSGLAAAPSPLPQHVLCLPSGGSGPDTQQGKSEHGPICCALGCLASANGVPPVAGTALPLRLARVAEARFLPHAAPAVPPGRPVYPLGARAPPALT</sequence>
<evidence type="ECO:0000313" key="1">
    <source>
        <dbReference type="EMBL" id="RDJ24638.1"/>
    </source>
</evidence>
<evidence type="ECO:0000313" key="2">
    <source>
        <dbReference type="Proteomes" id="UP000255207"/>
    </source>
</evidence>
<keyword evidence="2" id="KW-1185">Reference proteome</keyword>
<dbReference type="AlphaFoldDB" id="A0A370L664"/>
<dbReference type="EMBL" id="QQTP01000006">
    <property type="protein sequence ID" value="RDJ24638.1"/>
    <property type="molecule type" value="Genomic_DNA"/>
</dbReference>
<comment type="caution">
    <text evidence="1">The sequence shown here is derived from an EMBL/GenBank/DDBJ whole genome shotgun (WGS) entry which is preliminary data.</text>
</comment>
<gene>
    <name evidence="1" type="ORF">DWE98_13230</name>
</gene>
<reference evidence="2" key="1">
    <citation type="submission" date="2018-07" db="EMBL/GenBank/DDBJ databases">
        <authorList>
            <person name="Safronova V.I."/>
            <person name="Chirak E.R."/>
            <person name="Sazanova A.L."/>
        </authorList>
    </citation>
    <scope>NUCLEOTIDE SEQUENCE [LARGE SCALE GENOMIC DNA]</scope>
    <source>
        <strain evidence="2">RCAM04685</strain>
    </source>
</reference>
<accession>A0A370L664</accession>
<proteinExistence type="predicted"/>